<accession>A0A4Y5YI11</accession>
<reference evidence="1 2" key="1">
    <citation type="submission" date="2019-06" db="EMBL/GenBank/DDBJ databases">
        <title>The genome of Shewanella sp. SM1901.</title>
        <authorList>
            <person name="Cha Q."/>
        </authorList>
    </citation>
    <scope>NUCLEOTIDE SEQUENCE [LARGE SCALE GENOMIC DNA]</scope>
    <source>
        <strain evidence="1 2">SM1901</strain>
    </source>
</reference>
<name>A0A4Y5YI11_9GAMM</name>
<evidence type="ECO:0000313" key="2">
    <source>
        <dbReference type="Proteomes" id="UP000319809"/>
    </source>
</evidence>
<gene>
    <name evidence="1" type="ORF">FH971_16685</name>
</gene>
<dbReference type="EMBL" id="CP041036">
    <property type="protein sequence ID" value="QDE32452.1"/>
    <property type="molecule type" value="Genomic_DNA"/>
</dbReference>
<proteinExistence type="predicted"/>
<sequence length="119" mass="13472">MTNIDFETLFAPYLSLRLSAFDNVKLIAAVLSDAGEPYQCIEAHFQDAVNSQVQHSGYFVRWKEMWIFCGITNDYNAAITLASQIELINTASIIVKDVPIMTMQQVSFMCIETAHFDHC</sequence>
<evidence type="ECO:0000313" key="1">
    <source>
        <dbReference type="EMBL" id="QDE32452.1"/>
    </source>
</evidence>
<dbReference type="AlphaFoldDB" id="A0A4Y5YI11"/>
<dbReference type="RefSeq" id="WP_140235082.1">
    <property type="nucleotide sequence ID" value="NZ_CP041036.1"/>
</dbReference>
<protein>
    <submittedName>
        <fullName evidence="1">Uncharacterized protein</fullName>
    </submittedName>
</protein>
<dbReference type="KEGG" id="spol:FH971_16685"/>
<keyword evidence="2" id="KW-1185">Reference proteome</keyword>
<organism evidence="1 2">
    <name type="scientific">Shewanella polaris</name>
    <dbReference type="NCBI Taxonomy" id="2588449"/>
    <lineage>
        <taxon>Bacteria</taxon>
        <taxon>Pseudomonadati</taxon>
        <taxon>Pseudomonadota</taxon>
        <taxon>Gammaproteobacteria</taxon>
        <taxon>Alteromonadales</taxon>
        <taxon>Shewanellaceae</taxon>
        <taxon>Shewanella</taxon>
    </lineage>
</organism>
<dbReference type="Proteomes" id="UP000319809">
    <property type="component" value="Chromosome"/>
</dbReference>